<dbReference type="PANTHER" id="PTHR11102:SF160">
    <property type="entry name" value="ERAD-ASSOCIATED E3 UBIQUITIN-PROTEIN LIGASE COMPONENT HRD3"/>
    <property type="match status" value="1"/>
</dbReference>
<organism evidence="2 3">
    <name type="scientific">Legionella lytica</name>
    <dbReference type="NCBI Taxonomy" id="96232"/>
    <lineage>
        <taxon>Bacteria</taxon>
        <taxon>Pseudomonadati</taxon>
        <taxon>Pseudomonadota</taxon>
        <taxon>Gammaproteobacteria</taxon>
        <taxon>Legionellales</taxon>
        <taxon>Legionellaceae</taxon>
        <taxon>Legionella</taxon>
    </lineage>
</organism>
<dbReference type="SMART" id="SM00671">
    <property type="entry name" value="SEL1"/>
    <property type="match status" value="21"/>
</dbReference>
<keyword evidence="3" id="KW-1185">Reference proteome</keyword>
<dbReference type="RefSeq" id="WP_400187880.1">
    <property type="nucleotide sequence ID" value="NZ_JBGORX010000003.1"/>
</dbReference>
<reference evidence="2 3" key="1">
    <citation type="submission" date="2024-08" db="EMBL/GenBank/DDBJ databases">
        <title>Draft Genome Sequence of Legionella lytica strain DSB2004, Isolated From a Fire Sprinkler System.</title>
        <authorList>
            <person name="Everhart A.D."/>
            <person name="Kidane D.T."/>
            <person name="Farone A.L."/>
            <person name="Farone M.B."/>
        </authorList>
    </citation>
    <scope>NUCLEOTIDE SEQUENCE [LARGE SCALE GENOMIC DNA]</scope>
    <source>
        <strain evidence="2 3">DSB2004</strain>
    </source>
</reference>
<feature type="signal peptide" evidence="1">
    <location>
        <begin position="1"/>
        <end position="21"/>
    </location>
</feature>
<evidence type="ECO:0000256" key="1">
    <source>
        <dbReference type="SAM" id="SignalP"/>
    </source>
</evidence>
<evidence type="ECO:0000313" key="2">
    <source>
        <dbReference type="EMBL" id="MFJ1269064.1"/>
    </source>
</evidence>
<dbReference type="Gene3D" id="1.25.40.10">
    <property type="entry name" value="Tetratricopeptide repeat domain"/>
    <property type="match status" value="5"/>
</dbReference>
<dbReference type="EMBL" id="JBGORX010000003">
    <property type="protein sequence ID" value="MFJ1269064.1"/>
    <property type="molecule type" value="Genomic_DNA"/>
</dbReference>
<dbReference type="InterPro" id="IPR011990">
    <property type="entry name" value="TPR-like_helical_dom_sf"/>
</dbReference>
<dbReference type="InterPro" id="IPR050767">
    <property type="entry name" value="Sel1_AlgK"/>
</dbReference>
<dbReference type="InterPro" id="IPR006597">
    <property type="entry name" value="Sel1-like"/>
</dbReference>
<dbReference type="SUPFAM" id="SSF81901">
    <property type="entry name" value="HCP-like"/>
    <property type="match status" value="5"/>
</dbReference>
<dbReference type="Pfam" id="PF08238">
    <property type="entry name" value="Sel1"/>
    <property type="match status" value="18"/>
</dbReference>
<name>A0ABW8D8N2_9GAMM</name>
<accession>A0ABW8D8N2</accession>
<feature type="chain" id="PRO_5046992523" evidence="1">
    <location>
        <begin position="22"/>
        <end position="1199"/>
    </location>
</feature>
<sequence>MKSLVPWVCLLAATASQQVVADDFSAYRLGNYNTAIEPLLSQTGKNAVADYYLGRIYLYGYGQLKNTQLAMRYFTQSARKGYLPAIMLVAKYTLLHDKDLGQAVTWFKQAAAAGNVDAQMFVAAAYLYGIGVKKNYDTATRYYIDAAKNGNSVAQYTLAENFINSRNSSNNKLGLIWLNKAVANGNPQALTKLGSLYLSGKLVDKDVEKGTELLNKAAAQGFAPAMVQLGEVALAQNQKEQALTWFEKVGNYQNNQAYLDLAEIYLNEKSPIHDPKAAFLWTLKAAQNNSTEAKRQLAEFYKKGIGIDADLNMAKQWQDQANQEDKATNQGSALAAAALWLSNGTTDKLAQTAYQMNGILSAWNNPVVLGDYAYNQSPKLKTISRHQIFKPQFALVQPNDVPITSYYDALLSREVSAQSNQWMYPVYPLNNQVAEVERANSLIVAHPDLPAPYLDAQYAELPQEPNIMDMWTEGWQKQVNMMSEFYQLYNRAILGDAQTQFEIGQMFQYGIGVAQNDSAAIAFYQNAVQQQHLGAEYNLGMLYLERAKSKEDYQLALEDLTDAAFKGNKNSQYVLSRILEKGIAGPEGVEYIKADPEQANSMLYLAAANNYGLAEYDLADRLARQHDSDLSVDAKKEKIALIRELYQGAADRGISNALLPLAFYNAMDSDAKRQAKAFAVAKEEAEAGNEKAALLLGLLYDRGIGVGADPAQAMHWYQQAGQNAVSQFILGTYTAEGKGVEKNSEQGMVQLQQAVKDKFSYADFNMAVLLQQAKRDFLPDLIHSYELGNSHAGIVLADYYLAENTDADKMKEARAIYEGLAQKGDKDAQLKLAYMDENGLSSTPDMAAAQRWYTASAEQGEPLAEYLLGQFYQLGNSGEPDYSAAKDWFQKAAATLPEAYVALGFINETVDDNYPQALKAYETAAAKGNALGLYNLGLMYLYGKGTPVDYAKAKELFVKAANDKVHDAMNQLGGIYFMGLGQSRDEQEALVWYKKAADLGNANALYELGLLSETGITSKIDFAEALKYYQAAATKGNEKAMLALARMYHYGLGVAKDPKMAAGFYQKLAARQNAYAQYQLGTYYLEGTAGELSPSKGKLLLQQASDNGSLQARKVLQRLEAKNQSRVSFVEPVTLDRAPIVAGEAANRLYFDALNEWNRGDELLSRMILHHIVTKYPDFEPARRAYEQVNQAKIGNSFS</sequence>
<keyword evidence="1" id="KW-0732">Signal</keyword>
<protein>
    <submittedName>
        <fullName evidence="2">Tetratricopeptide repeat protein</fullName>
    </submittedName>
</protein>
<comment type="caution">
    <text evidence="2">The sequence shown here is derived from an EMBL/GenBank/DDBJ whole genome shotgun (WGS) entry which is preliminary data.</text>
</comment>
<gene>
    <name evidence="2" type="ORF">ACD661_10885</name>
</gene>
<evidence type="ECO:0000313" key="3">
    <source>
        <dbReference type="Proteomes" id="UP001615550"/>
    </source>
</evidence>
<dbReference type="PANTHER" id="PTHR11102">
    <property type="entry name" value="SEL-1-LIKE PROTEIN"/>
    <property type="match status" value="1"/>
</dbReference>
<dbReference type="Proteomes" id="UP001615550">
    <property type="component" value="Unassembled WGS sequence"/>
</dbReference>
<proteinExistence type="predicted"/>